<dbReference type="OrthoDB" id="1423189at2"/>
<dbReference type="RefSeq" id="WP_120711367.1">
    <property type="nucleotide sequence ID" value="NZ_RBCJ01000002.1"/>
</dbReference>
<comment type="caution">
    <text evidence="1">The sequence shown here is derived from an EMBL/GenBank/DDBJ whole genome shotgun (WGS) entry which is preliminary data.</text>
</comment>
<dbReference type="Proteomes" id="UP000276603">
    <property type="component" value="Unassembled WGS sequence"/>
</dbReference>
<evidence type="ECO:0000313" key="1">
    <source>
        <dbReference type="EMBL" id="RKN81210.1"/>
    </source>
</evidence>
<accession>A0A3B0C7N6</accession>
<organism evidence="1 2">
    <name type="scientific">Ulvibacterium marinum</name>
    <dbReference type="NCBI Taxonomy" id="2419782"/>
    <lineage>
        <taxon>Bacteria</taxon>
        <taxon>Pseudomonadati</taxon>
        <taxon>Bacteroidota</taxon>
        <taxon>Flavobacteriia</taxon>
        <taxon>Flavobacteriales</taxon>
        <taxon>Flavobacteriaceae</taxon>
        <taxon>Ulvibacterium</taxon>
    </lineage>
</organism>
<dbReference type="EMBL" id="RBCJ01000002">
    <property type="protein sequence ID" value="RKN81210.1"/>
    <property type="molecule type" value="Genomic_DNA"/>
</dbReference>
<name>A0A3B0C7N6_9FLAO</name>
<proteinExistence type="predicted"/>
<keyword evidence="2" id="KW-1185">Reference proteome</keyword>
<sequence>MANGVIIHLDNEKKKILDPSKNLFDQYGLDIEYVICENKEEFEKALDENFGSLKALIFDLLSEEPGGEELQKNNAKFLENIKTSFANYNIPIFIYSGYLEALGDDFDGYGTVYKIDKDKGIKPVFDQFKSLYDSGFIEVFCPGGLIESQLHEDLHIAFTNQFNQNDQIGKIIEQIKINVGEELAPGRTKKVFKRIAIRSLLSDLLAPEVGEDGRLVEENVNTIEHYIQRAGKIPVWTGDIFKKNESEEFVFILTPRCNVMRSQSLLVCPFILGEIITKKDKISKMLQGDPTVSGYDRHIPPSPIFEGGKLALSKYFMIERQQLINNYFKRVSLSDELTNEIIGKFGAHFFRTGITPWDSNEVKNQIDNP</sequence>
<evidence type="ECO:0000313" key="2">
    <source>
        <dbReference type="Proteomes" id="UP000276603"/>
    </source>
</evidence>
<dbReference type="AlphaFoldDB" id="A0A3B0C7N6"/>
<protein>
    <submittedName>
        <fullName evidence="1">Uncharacterized protein</fullName>
    </submittedName>
</protein>
<gene>
    <name evidence="1" type="ORF">D7Z94_09725</name>
</gene>
<reference evidence="1 2" key="1">
    <citation type="submission" date="2018-10" db="EMBL/GenBank/DDBJ databases">
        <title>Ulvibacterium marinum gen. nov., sp. nov., a novel marine bacterium of the family Flavobacteriaceae, isolated from a culture of the green alga Ulva prolifera.</title>
        <authorList>
            <person name="Zhang Z."/>
        </authorList>
    </citation>
    <scope>NUCLEOTIDE SEQUENCE [LARGE SCALE GENOMIC DNA]</scope>
    <source>
        <strain evidence="1 2">CCMM003</strain>
    </source>
</reference>